<evidence type="ECO:0000256" key="1">
    <source>
        <dbReference type="SAM" id="MobiDB-lite"/>
    </source>
</evidence>
<feature type="compositionally biased region" description="Polar residues" evidence="1">
    <location>
        <begin position="9"/>
        <end position="20"/>
    </location>
</feature>
<reference evidence="2 3" key="1">
    <citation type="journal article" date="2016" name="Mol. Biol. Evol.">
        <title>Comparative Genomics of Early-Diverging Mushroom-Forming Fungi Provides Insights into the Origins of Lignocellulose Decay Capabilities.</title>
        <authorList>
            <person name="Nagy L.G."/>
            <person name="Riley R."/>
            <person name="Tritt A."/>
            <person name="Adam C."/>
            <person name="Daum C."/>
            <person name="Floudas D."/>
            <person name="Sun H."/>
            <person name="Yadav J.S."/>
            <person name="Pangilinan J."/>
            <person name="Larsson K.H."/>
            <person name="Matsuura K."/>
            <person name="Barry K."/>
            <person name="Labutti K."/>
            <person name="Kuo R."/>
            <person name="Ohm R.A."/>
            <person name="Bhattacharya S.S."/>
            <person name="Shirouzu T."/>
            <person name="Yoshinaga Y."/>
            <person name="Martin F.M."/>
            <person name="Grigoriev I.V."/>
            <person name="Hibbett D.S."/>
        </authorList>
    </citation>
    <scope>NUCLEOTIDE SEQUENCE [LARGE SCALE GENOMIC DNA]</scope>
    <source>
        <strain evidence="2 3">93-53</strain>
    </source>
</reference>
<dbReference type="EMBL" id="KV427609">
    <property type="protein sequence ID" value="KZT10530.1"/>
    <property type="molecule type" value="Genomic_DNA"/>
</dbReference>
<gene>
    <name evidence="2" type="ORF">LAESUDRAFT_756013</name>
</gene>
<feature type="region of interest" description="Disordered" evidence="1">
    <location>
        <begin position="301"/>
        <end position="342"/>
    </location>
</feature>
<dbReference type="InParanoid" id="A0A165GLW1"/>
<name>A0A165GLW1_9APHY</name>
<proteinExistence type="predicted"/>
<dbReference type="GeneID" id="63829143"/>
<dbReference type="AlphaFoldDB" id="A0A165GLW1"/>
<protein>
    <submittedName>
        <fullName evidence="2">Uncharacterized protein</fullName>
    </submittedName>
</protein>
<evidence type="ECO:0000313" key="2">
    <source>
        <dbReference type="EMBL" id="KZT10530.1"/>
    </source>
</evidence>
<accession>A0A165GLW1</accession>
<feature type="region of interest" description="Disordered" evidence="1">
    <location>
        <begin position="367"/>
        <end position="427"/>
    </location>
</feature>
<dbReference type="RefSeq" id="XP_040768270.1">
    <property type="nucleotide sequence ID" value="XM_040912115.1"/>
</dbReference>
<organism evidence="2 3">
    <name type="scientific">Laetiporus sulphureus 93-53</name>
    <dbReference type="NCBI Taxonomy" id="1314785"/>
    <lineage>
        <taxon>Eukaryota</taxon>
        <taxon>Fungi</taxon>
        <taxon>Dikarya</taxon>
        <taxon>Basidiomycota</taxon>
        <taxon>Agaricomycotina</taxon>
        <taxon>Agaricomycetes</taxon>
        <taxon>Polyporales</taxon>
        <taxon>Laetiporus</taxon>
    </lineage>
</organism>
<keyword evidence="3" id="KW-1185">Reference proteome</keyword>
<feature type="region of interest" description="Disordered" evidence="1">
    <location>
        <begin position="1"/>
        <end position="36"/>
    </location>
</feature>
<dbReference type="Proteomes" id="UP000076871">
    <property type="component" value="Unassembled WGS sequence"/>
</dbReference>
<sequence length="427" mass="44979">MPHRHLSAASPTESAQSDSSKTTHRNDDDVHGISHSAYFGGSKAGHVYGNGPSDTGSVHVSSGMRNEVNVGGNSGGGLALEHNGGSSTTKYVYSRSAAEWKWSGNGKAGSQNDWDEDDVSTIRGYVASNASTVHAQPHVGPQAGSNVDSAVTTGQLPGVVHASSRGLGYEQDNAQSRHTSDFSGGVCTCEPWQGFRQCDVHGWGIPNADQLSGSYAGSFAFDSHPAFRVHGTTEASEANSVRSTNVISPAMIPAPQAFFGTDKVLSWLTTLASSMAPENDARSMAAENEDLASVSVLVHDETESRDMSGGTHLANGSQSRRATPAPPESATEKRIFIAPGPSINDSRASELASIEYGSESGYVASVETVGGPREESSLQKRRTRVTWSKQRASATKMLAAPTASPRKGRKKSQKKSTAERAVSMVKR</sequence>
<evidence type="ECO:0000313" key="3">
    <source>
        <dbReference type="Proteomes" id="UP000076871"/>
    </source>
</evidence>